<evidence type="ECO:0000313" key="3">
    <source>
        <dbReference type="Proteomes" id="UP001240150"/>
    </source>
</evidence>
<dbReference type="EMBL" id="CP126980">
    <property type="protein sequence ID" value="WIN00362.1"/>
    <property type="molecule type" value="Genomic_DNA"/>
</dbReference>
<evidence type="ECO:0000313" key="2">
    <source>
        <dbReference type="EMBL" id="WIN00362.1"/>
    </source>
</evidence>
<proteinExistence type="predicted"/>
<gene>
    <name evidence="2" type="ORF">ACTOB_004062</name>
</gene>
<organism evidence="2 3">
    <name type="scientific">Actinoplanes oblitus</name>
    <dbReference type="NCBI Taxonomy" id="3040509"/>
    <lineage>
        <taxon>Bacteria</taxon>
        <taxon>Bacillati</taxon>
        <taxon>Actinomycetota</taxon>
        <taxon>Actinomycetes</taxon>
        <taxon>Micromonosporales</taxon>
        <taxon>Micromonosporaceae</taxon>
        <taxon>Actinoplanes</taxon>
    </lineage>
</organism>
<dbReference type="RefSeq" id="WP_284921879.1">
    <property type="nucleotide sequence ID" value="NZ_CP126980.1"/>
</dbReference>
<accession>A0ABY8WR30</accession>
<sequence>MGGSSVARRQAELRARVGEHLEPGETCRAAVWVARASGLSLISRISGASQGPLAPAPVGPRGGTAAGLYRCLPEHTSAAALALTEARLLLFLLTEATPSDRTDLAGPASGGPAPAAPASGGPAPDGPAPTAPASSGFAAVTSFDRVKLAVRRLFSRTEAEPLAPLALAWQCQRTALDAAAASDPEGELSLRFTDGSHLSVVAPAMLAIPFATAVSRP</sequence>
<reference evidence="2 3" key="1">
    <citation type="submission" date="2023-06" db="EMBL/GenBank/DDBJ databases">
        <authorList>
            <person name="Yushchuk O."/>
            <person name="Binda E."/>
            <person name="Ruckert-Reed C."/>
            <person name="Fedorenko V."/>
            <person name="Kalinowski J."/>
            <person name="Marinelli F."/>
        </authorList>
    </citation>
    <scope>NUCLEOTIDE SEQUENCE [LARGE SCALE GENOMIC DNA]</scope>
    <source>
        <strain evidence="2 3">NRRL 3884</strain>
    </source>
</reference>
<feature type="region of interest" description="Disordered" evidence="1">
    <location>
        <begin position="101"/>
        <end position="133"/>
    </location>
</feature>
<keyword evidence="3" id="KW-1185">Reference proteome</keyword>
<dbReference type="Proteomes" id="UP001240150">
    <property type="component" value="Chromosome"/>
</dbReference>
<evidence type="ECO:0000256" key="1">
    <source>
        <dbReference type="SAM" id="MobiDB-lite"/>
    </source>
</evidence>
<protein>
    <submittedName>
        <fullName evidence="2">Uncharacterized protein</fullName>
    </submittedName>
</protein>
<name>A0ABY8WR30_9ACTN</name>
<feature type="compositionally biased region" description="Low complexity" evidence="1">
    <location>
        <begin position="105"/>
        <end position="122"/>
    </location>
</feature>